<accession>A0A077ZSQ3</accession>
<feature type="transmembrane region" description="Helical" evidence="1">
    <location>
        <begin position="34"/>
        <end position="52"/>
    </location>
</feature>
<keyword evidence="1" id="KW-0472">Membrane</keyword>
<dbReference type="EMBL" id="CCKQ01000432">
    <property type="protein sequence ID" value="CDW71506.1"/>
    <property type="molecule type" value="Genomic_DNA"/>
</dbReference>
<gene>
    <name evidence="2" type="primary">Contig1704.g1849</name>
    <name evidence="2" type="ORF">STYLEM_452</name>
</gene>
<dbReference type="AlphaFoldDB" id="A0A077ZSQ3"/>
<dbReference type="Proteomes" id="UP000039865">
    <property type="component" value="Unassembled WGS sequence"/>
</dbReference>
<organism evidence="2 3">
    <name type="scientific">Stylonychia lemnae</name>
    <name type="common">Ciliate</name>
    <dbReference type="NCBI Taxonomy" id="5949"/>
    <lineage>
        <taxon>Eukaryota</taxon>
        <taxon>Sar</taxon>
        <taxon>Alveolata</taxon>
        <taxon>Ciliophora</taxon>
        <taxon>Intramacronucleata</taxon>
        <taxon>Spirotrichea</taxon>
        <taxon>Stichotrichia</taxon>
        <taxon>Sporadotrichida</taxon>
        <taxon>Oxytrichidae</taxon>
        <taxon>Stylonychinae</taxon>
        <taxon>Stylonychia</taxon>
    </lineage>
</organism>
<dbReference type="PANTHER" id="PTHR31398:SF0">
    <property type="entry name" value="MEIOTIC NUCLEAR DIVISION PROTEIN 1 HOMOLOG"/>
    <property type="match status" value="1"/>
</dbReference>
<evidence type="ECO:0008006" key="4">
    <source>
        <dbReference type="Google" id="ProtNLM"/>
    </source>
</evidence>
<dbReference type="GO" id="GO:0007131">
    <property type="term" value="P:reciprocal meiotic recombination"/>
    <property type="evidence" value="ECO:0007669"/>
    <property type="project" value="TreeGrafter"/>
</dbReference>
<evidence type="ECO:0000313" key="2">
    <source>
        <dbReference type="EMBL" id="CDW71506.1"/>
    </source>
</evidence>
<keyword evidence="3" id="KW-1185">Reference proteome</keyword>
<name>A0A077ZSQ3_STYLE</name>
<dbReference type="PANTHER" id="PTHR31398">
    <property type="entry name" value="MEIOTIC NUCLEAR DIVISION PROTEIN 1 HOMOLOG"/>
    <property type="match status" value="1"/>
</dbReference>
<protein>
    <recommendedName>
        <fullName evidence="4">Transmembrane protein</fullName>
    </recommendedName>
</protein>
<dbReference type="GO" id="GO:0005634">
    <property type="term" value="C:nucleus"/>
    <property type="evidence" value="ECO:0007669"/>
    <property type="project" value="TreeGrafter"/>
</dbReference>
<evidence type="ECO:0000256" key="1">
    <source>
        <dbReference type="SAM" id="Phobius"/>
    </source>
</evidence>
<reference evidence="2 3" key="1">
    <citation type="submission" date="2014-06" db="EMBL/GenBank/DDBJ databases">
        <authorList>
            <person name="Swart Estienne"/>
        </authorList>
    </citation>
    <scope>NUCLEOTIDE SEQUENCE [LARGE SCALE GENOMIC DNA]</scope>
    <source>
        <strain evidence="2 3">130c</strain>
    </source>
</reference>
<keyword evidence="1" id="KW-1133">Transmembrane helix</keyword>
<dbReference type="OrthoDB" id="289648at2759"/>
<evidence type="ECO:0000313" key="3">
    <source>
        <dbReference type="Proteomes" id="UP000039865"/>
    </source>
</evidence>
<keyword evidence="1" id="KW-0812">Transmembrane</keyword>
<proteinExistence type="predicted"/>
<dbReference type="InParanoid" id="A0A077ZSQ3"/>
<sequence length="436" mass="50737">MSRVKKLKELITNLDSFGHPITLTYKNQSTYKSLFGGIVTILIQLVVGGYFISQLAAVFNRDGSQITRQTKIMDLVLNDQKIQLDRSNFEIAFNFWDSNFGMNDLDVVAQYLQIRAIVFEILYDPQIGITQQQRAIKLEKCGIDRFNGRSDVVTNLGIVDHHICFQKDFDASLYGSTYSQNVRYISANITKCSQQYLDEYLPDKNFKCKSDKEIDDFANGVMFELVYMYNTFEENDFDSPIKQQISAFYSGLNSDRRAIRIYSVQKNFAERRDSYFANSLSTQRKEFYQIRQEFDFNTKQVENQDTFLAIQFFQSNQQETIQRSAFTLIDAITNTGGLVSIIFLVTQILIKRIQQQLFFQSLINSNYLFYEKDKVQKPNPDQKIPLKQETSIDLKPSKKHNQNGKLKKDLNNIFNHSVSGETFQNDMGWRDFDEES</sequence>